<dbReference type="STRING" id="398720.MED217_15190"/>
<feature type="transmembrane region" description="Helical" evidence="1">
    <location>
        <begin position="21"/>
        <end position="40"/>
    </location>
</feature>
<dbReference type="eggNOG" id="ENOG50320TI">
    <property type="taxonomic scope" value="Bacteria"/>
</dbReference>
<proteinExistence type="predicted"/>
<evidence type="ECO:0000313" key="3">
    <source>
        <dbReference type="Proteomes" id="UP000001601"/>
    </source>
</evidence>
<keyword evidence="3" id="KW-1185">Reference proteome</keyword>
<dbReference type="InterPro" id="IPR045749">
    <property type="entry name" value="DUF6090"/>
</dbReference>
<gene>
    <name evidence="2" type="ORF">MED217_15190</name>
</gene>
<sequence>MISIFRKIRQQLVSQNKFSKYLIYAIGEIILVVIGILIALKIDNWNERIQQDKEELKILKSLHKAITINIEEFHTTFDAQINRNGSLQQAIFTEISNLPLPHLDSLITTNVKNHTFDPSTGIYNAMINSGKIQLISNDSLKNKISKLDDRVKDYQESEDEITAYTKAHLETYFIDHYTIDPEVLARLRARTEEEKKTDSLAYVQVFNAQEVKNMYILLLNKMSEVITKGEDLEAEYTSLAQALKKEIALKD</sequence>
<dbReference type="Proteomes" id="UP000001601">
    <property type="component" value="Unassembled WGS sequence"/>
</dbReference>
<dbReference type="AlphaFoldDB" id="A3XG50"/>
<evidence type="ECO:0000256" key="1">
    <source>
        <dbReference type="SAM" id="Phobius"/>
    </source>
</evidence>
<dbReference type="HOGENOM" id="CLU_091694_1_0_10"/>
<accession>A3XG50</accession>
<name>A3XG50_LEEBM</name>
<keyword evidence="1" id="KW-0812">Transmembrane</keyword>
<comment type="caution">
    <text evidence="2">The sequence shown here is derived from an EMBL/GenBank/DDBJ whole genome shotgun (WGS) entry which is preliminary data.</text>
</comment>
<dbReference type="Pfam" id="PF19578">
    <property type="entry name" value="DUF6090"/>
    <property type="match status" value="1"/>
</dbReference>
<dbReference type="EMBL" id="AANC01000001">
    <property type="protein sequence ID" value="EAQ50899.1"/>
    <property type="molecule type" value="Genomic_DNA"/>
</dbReference>
<protein>
    <submittedName>
        <fullName evidence="2">Uncharacterized protein</fullName>
    </submittedName>
</protein>
<keyword evidence="1" id="KW-1133">Transmembrane helix</keyword>
<keyword evidence="1" id="KW-0472">Membrane</keyword>
<evidence type="ECO:0000313" key="2">
    <source>
        <dbReference type="EMBL" id="EAQ50899.1"/>
    </source>
</evidence>
<reference evidence="2 3" key="1">
    <citation type="journal article" date="2007" name="Nature">
        <title>Light stimulates growth of proteorhodopsin-containing marine Flavobacteria.</title>
        <authorList>
            <person name="Gomez-Consarnau L."/>
            <person name="Gonzalez J.M."/>
            <person name="Coll-Llado M."/>
            <person name="Gourdon P."/>
            <person name="Pascher T."/>
            <person name="Neutze R."/>
            <person name="Pedros-Alio C."/>
            <person name="Pinhassi J."/>
        </authorList>
    </citation>
    <scope>NUCLEOTIDE SEQUENCE [LARGE SCALE GENOMIC DNA]</scope>
    <source>
        <strain evidence="2 3">MED217</strain>
    </source>
</reference>
<organism evidence="2 3">
    <name type="scientific">Leeuwenhoekiella blandensis (strain CECT 7118 / CCUG 51940 / KCTC 22103 / MED217)</name>
    <name type="common">Flavobacterium sp. (strain MED217)</name>
    <dbReference type="NCBI Taxonomy" id="398720"/>
    <lineage>
        <taxon>Bacteria</taxon>
        <taxon>Pseudomonadati</taxon>
        <taxon>Bacteroidota</taxon>
        <taxon>Flavobacteriia</taxon>
        <taxon>Flavobacteriales</taxon>
        <taxon>Flavobacteriaceae</taxon>
        <taxon>Leeuwenhoekiella</taxon>
    </lineage>
</organism>